<keyword evidence="3" id="KW-1185">Reference proteome</keyword>
<proteinExistence type="predicted"/>
<feature type="region of interest" description="Disordered" evidence="1">
    <location>
        <begin position="1"/>
        <end position="20"/>
    </location>
</feature>
<organism evidence="2 3">
    <name type="scientific">Gossypium arboreum</name>
    <name type="common">Tree cotton</name>
    <name type="synonym">Gossypium nanking</name>
    <dbReference type="NCBI Taxonomy" id="29729"/>
    <lineage>
        <taxon>Eukaryota</taxon>
        <taxon>Viridiplantae</taxon>
        <taxon>Streptophyta</taxon>
        <taxon>Embryophyta</taxon>
        <taxon>Tracheophyta</taxon>
        <taxon>Spermatophyta</taxon>
        <taxon>Magnoliopsida</taxon>
        <taxon>eudicotyledons</taxon>
        <taxon>Gunneridae</taxon>
        <taxon>Pentapetalae</taxon>
        <taxon>rosids</taxon>
        <taxon>malvids</taxon>
        <taxon>Malvales</taxon>
        <taxon>Malvaceae</taxon>
        <taxon>Malvoideae</taxon>
        <taxon>Gossypium</taxon>
    </lineage>
</organism>
<dbReference type="AlphaFoldDB" id="A0A0B0PZI5"/>
<dbReference type="EMBL" id="KN453286">
    <property type="protein sequence ID" value="KHG29929.1"/>
    <property type="molecule type" value="Genomic_DNA"/>
</dbReference>
<evidence type="ECO:0000313" key="3">
    <source>
        <dbReference type="Proteomes" id="UP000032142"/>
    </source>
</evidence>
<sequence length="20" mass="2263">MARPCESLEPCSTPSKDRRV</sequence>
<protein>
    <submittedName>
        <fullName evidence="2">Uncharacterized protein</fullName>
    </submittedName>
</protein>
<dbReference type="Proteomes" id="UP000032142">
    <property type="component" value="Unassembled WGS sequence"/>
</dbReference>
<evidence type="ECO:0000313" key="2">
    <source>
        <dbReference type="EMBL" id="KHG29929.1"/>
    </source>
</evidence>
<reference evidence="3" key="1">
    <citation type="submission" date="2014-09" db="EMBL/GenBank/DDBJ databases">
        <authorList>
            <person name="Mudge J."/>
            <person name="Ramaraj T."/>
            <person name="Lindquist I.E."/>
            <person name="Bharti A.K."/>
            <person name="Sundararajan A."/>
            <person name="Cameron C.T."/>
            <person name="Woodward J.E."/>
            <person name="May G.D."/>
            <person name="Brubaker C."/>
            <person name="Broadhvest J."/>
            <person name="Wilkins T.A."/>
        </authorList>
    </citation>
    <scope>NUCLEOTIDE SEQUENCE</scope>
    <source>
        <strain evidence="3">cv. AKA8401</strain>
    </source>
</reference>
<evidence type="ECO:0000256" key="1">
    <source>
        <dbReference type="SAM" id="MobiDB-lite"/>
    </source>
</evidence>
<gene>
    <name evidence="2" type="ORF">F383_36077</name>
</gene>
<accession>A0A0B0PZI5</accession>
<name>A0A0B0PZI5_GOSAR</name>